<protein>
    <submittedName>
        <fullName evidence="1">Uncharacterized protein</fullName>
    </submittedName>
</protein>
<dbReference type="OMA" id="KPEHQCW"/>
<dbReference type="Proteomes" id="UP000053911">
    <property type="component" value="Unassembled WGS sequence"/>
</dbReference>
<evidence type="ECO:0000313" key="1">
    <source>
        <dbReference type="EMBL" id="KUK18324.1"/>
    </source>
</evidence>
<proteinExistence type="predicted"/>
<gene>
    <name evidence="1" type="ORF">XD54_0415</name>
</gene>
<sequence length="63" mass="7650">MNIYSEVIKMYEVINLSTGEIVRRGKVLEKLLQNLPEGFYEIKENRKFIRFYSNIKPEHQCWI</sequence>
<dbReference type="PATRIC" id="fig|172049.5.peg.986"/>
<comment type="caution">
    <text evidence="1">The sequence shown here is derived from an EMBL/GenBank/DDBJ whole genome shotgun (WGS) entry which is preliminary data.</text>
</comment>
<evidence type="ECO:0000313" key="2">
    <source>
        <dbReference type="Proteomes" id="UP000053911"/>
    </source>
</evidence>
<dbReference type="EMBL" id="LGFD01000005">
    <property type="protein sequence ID" value="KUK18324.1"/>
    <property type="molecule type" value="Genomic_DNA"/>
</dbReference>
<name>A0A117L207_9EURY</name>
<organism evidence="1 2">
    <name type="scientific">Thermococcus sibiricus</name>
    <dbReference type="NCBI Taxonomy" id="172049"/>
    <lineage>
        <taxon>Archaea</taxon>
        <taxon>Methanobacteriati</taxon>
        <taxon>Methanobacteriota</taxon>
        <taxon>Thermococci</taxon>
        <taxon>Thermococcales</taxon>
        <taxon>Thermococcaceae</taxon>
        <taxon>Thermococcus</taxon>
    </lineage>
</organism>
<reference evidence="2" key="1">
    <citation type="journal article" date="2015" name="MBio">
        <title>Genome-Resolved Metagenomic Analysis Reveals Roles for Candidate Phyla and Other Microbial Community Members in Biogeochemical Transformations in Oil Reservoirs.</title>
        <authorList>
            <person name="Hu P."/>
            <person name="Tom L."/>
            <person name="Singh A."/>
            <person name="Thomas B.C."/>
            <person name="Baker B.J."/>
            <person name="Piceno Y.M."/>
            <person name="Andersen G.L."/>
            <person name="Banfield J.F."/>
        </authorList>
    </citation>
    <scope>NUCLEOTIDE SEQUENCE [LARGE SCALE GENOMIC DNA]</scope>
</reference>
<accession>A0A117L207</accession>
<dbReference type="AlphaFoldDB" id="A0A117L207"/>